<evidence type="ECO:0000313" key="2">
    <source>
        <dbReference type="EMBL" id="ELR64031.1"/>
    </source>
</evidence>
<feature type="compositionally biased region" description="Basic and acidic residues" evidence="1">
    <location>
        <begin position="51"/>
        <end position="70"/>
    </location>
</feature>
<dbReference type="EMBL" id="AMZO01000033">
    <property type="protein sequence ID" value="ELR64031.1"/>
    <property type="molecule type" value="Genomic_DNA"/>
</dbReference>
<reference evidence="2 3" key="1">
    <citation type="submission" date="2012-12" db="EMBL/GenBank/DDBJ databases">
        <title>Genome Assembly of Photobacterium sp. AK15.</title>
        <authorList>
            <person name="Khatri I."/>
            <person name="Vaidya B."/>
            <person name="Srinivas T.N.R."/>
            <person name="Subramanian S."/>
            <person name="Pinnaka A."/>
        </authorList>
    </citation>
    <scope>NUCLEOTIDE SEQUENCE [LARGE SCALE GENOMIC DNA]</scope>
    <source>
        <strain evidence="2 3">AK15</strain>
    </source>
</reference>
<accession>L8J5I8</accession>
<keyword evidence="3" id="KW-1185">Reference proteome</keyword>
<dbReference type="Proteomes" id="UP000011134">
    <property type="component" value="Unassembled WGS sequence"/>
</dbReference>
<gene>
    <name evidence="2" type="ORF">C942_03112</name>
</gene>
<name>L8J5I8_9GAMM</name>
<dbReference type="RefSeq" id="WP_007469484.1">
    <property type="nucleotide sequence ID" value="NZ_AMZO01000033.1"/>
</dbReference>
<feature type="compositionally biased region" description="Low complexity" evidence="1">
    <location>
        <begin position="23"/>
        <end position="34"/>
    </location>
</feature>
<proteinExistence type="predicted"/>
<comment type="caution">
    <text evidence="2">The sequence shown here is derived from an EMBL/GenBank/DDBJ whole genome shotgun (WGS) entry which is preliminary data.</text>
</comment>
<evidence type="ECO:0000313" key="3">
    <source>
        <dbReference type="Proteomes" id="UP000011134"/>
    </source>
</evidence>
<evidence type="ECO:0000256" key="1">
    <source>
        <dbReference type="SAM" id="MobiDB-lite"/>
    </source>
</evidence>
<dbReference type="PATRIC" id="fig|1056511.3.peg.4035"/>
<dbReference type="OrthoDB" id="6388959at2"/>
<protein>
    <submittedName>
        <fullName evidence="2">Uncharacterized protein</fullName>
    </submittedName>
</protein>
<sequence>MTVGSVASTNTYSPATLKASAAASAKAAEGTQAADKTLTAGAGDSTVSISEEAKRMQAADAGKHNTKADEDNPQAATKAESFAYGALGMDHPDEVKQNTDDFYTAGQVLSALGTVATVLLAIA</sequence>
<dbReference type="AlphaFoldDB" id="L8J5I8"/>
<organism evidence="2 3">
    <name type="scientific">Photobacterium marinum</name>
    <dbReference type="NCBI Taxonomy" id="1056511"/>
    <lineage>
        <taxon>Bacteria</taxon>
        <taxon>Pseudomonadati</taxon>
        <taxon>Pseudomonadota</taxon>
        <taxon>Gammaproteobacteria</taxon>
        <taxon>Vibrionales</taxon>
        <taxon>Vibrionaceae</taxon>
        <taxon>Photobacterium</taxon>
    </lineage>
</organism>
<feature type="region of interest" description="Disordered" evidence="1">
    <location>
        <begin position="23"/>
        <end position="83"/>
    </location>
</feature>